<evidence type="ECO:0000313" key="5">
    <source>
        <dbReference type="EMBL" id="GBM76463.1"/>
    </source>
</evidence>
<dbReference type="Proteomes" id="UP000499080">
    <property type="component" value="Unassembled WGS sequence"/>
</dbReference>
<comment type="caution">
    <text evidence="3">The sequence shown here is derived from an EMBL/GenBank/DDBJ whole genome shotgun (WGS) entry which is preliminary data.</text>
</comment>
<sequence>LGSASLGAQQTPTNPIDYYTDGSKIGDQTDLWSNNTASEQWMAKQSNYNSVFQAALIAMQEAITRTRQLNLRQQYGQIVYQAFTQ</sequence>
<reference evidence="3 6" key="1">
    <citation type="journal article" date="2019" name="Sci. Rep.">
        <title>Orb-weaving spider Araneus ventricosus genome elucidates the spidroin gene catalogue.</title>
        <authorList>
            <person name="Kono N."/>
            <person name="Nakamura H."/>
            <person name="Ohtoshi R."/>
            <person name="Moran D.A.P."/>
            <person name="Shinohara A."/>
            <person name="Yoshida Y."/>
            <person name="Fujiwara M."/>
            <person name="Mori M."/>
            <person name="Tomita M."/>
            <person name="Arakawa K."/>
        </authorList>
    </citation>
    <scope>NUCLEOTIDE SEQUENCE [LARGE SCALE GENOMIC DNA]</scope>
</reference>
<evidence type="ECO:0000313" key="3">
    <source>
        <dbReference type="EMBL" id="GBM76445.1"/>
    </source>
</evidence>
<accession>A0A4Y2IFJ4</accession>
<dbReference type="OrthoDB" id="411823at2759"/>
<evidence type="ECO:0008006" key="7">
    <source>
        <dbReference type="Google" id="ProtNLM"/>
    </source>
</evidence>
<feature type="compositionally biased region" description="Polar residues" evidence="1">
    <location>
        <begin position="1"/>
        <end position="14"/>
    </location>
</feature>
<proteinExistence type="predicted"/>
<name>A0A4Y2IFJ4_ARAVE</name>
<gene>
    <name evidence="3" type="ORF">AVEN_169148_1</name>
    <name evidence="4" type="ORF">AVEN_174460_1</name>
    <name evidence="5" type="ORF">AVEN_200715_1</name>
    <name evidence="2" type="ORF">AVEN_98383_1</name>
</gene>
<dbReference type="AlphaFoldDB" id="A0A4Y2IFJ4"/>
<feature type="region of interest" description="Disordered" evidence="1">
    <location>
        <begin position="1"/>
        <end position="20"/>
    </location>
</feature>
<feature type="non-terminal residue" evidence="3">
    <location>
        <position position="1"/>
    </location>
</feature>
<dbReference type="EMBL" id="BGPR01185751">
    <property type="protein sequence ID" value="GBM76461.1"/>
    <property type="molecule type" value="Genomic_DNA"/>
</dbReference>
<dbReference type="EMBL" id="BGPR01185710">
    <property type="protein sequence ID" value="GBM76328.1"/>
    <property type="molecule type" value="Genomic_DNA"/>
</dbReference>
<evidence type="ECO:0000313" key="2">
    <source>
        <dbReference type="EMBL" id="GBM76328.1"/>
    </source>
</evidence>
<evidence type="ECO:0000313" key="4">
    <source>
        <dbReference type="EMBL" id="GBM76461.1"/>
    </source>
</evidence>
<dbReference type="EMBL" id="BGPR01185745">
    <property type="protein sequence ID" value="GBM76445.1"/>
    <property type="molecule type" value="Genomic_DNA"/>
</dbReference>
<keyword evidence="6" id="KW-1185">Reference proteome</keyword>
<evidence type="ECO:0000256" key="1">
    <source>
        <dbReference type="SAM" id="MobiDB-lite"/>
    </source>
</evidence>
<protein>
    <recommendedName>
        <fullName evidence="7">RNase H type-1 domain-containing protein</fullName>
    </recommendedName>
</protein>
<organism evidence="3 6">
    <name type="scientific">Araneus ventricosus</name>
    <name type="common">Orbweaver spider</name>
    <name type="synonym">Epeira ventricosa</name>
    <dbReference type="NCBI Taxonomy" id="182803"/>
    <lineage>
        <taxon>Eukaryota</taxon>
        <taxon>Metazoa</taxon>
        <taxon>Ecdysozoa</taxon>
        <taxon>Arthropoda</taxon>
        <taxon>Chelicerata</taxon>
        <taxon>Arachnida</taxon>
        <taxon>Araneae</taxon>
        <taxon>Araneomorphae</taxon>
        <taxon>Entelegynae</taxon>
        <taxon>Araneoidea</taxon>
        <taxon>Araneidae</taxon>
        <taxon>Araneus</taxon>
    </lineage>
</organism>
<dbReference type="EMBL" id="BGPR01185754">
    <property type="protein sequence ID" value="GBM76463.1"/>
    <property type="molecule type" value="Genomic_DNA"/>
</dbReference>
<evidence type="ECO:0000313" key="6">
    <source>
        <dbReference type="Proteomes" id="UP000499080"/>
    </source>
</evidence>